<name>A0A8T0KVM2_PHAAN</name>
<sequence length="154" mass="17498">MDNSTQDSLMRSENSVTYESPYPIYAMAFSPSHPQRLALGSFIEEYTNRVHILSFHPKTLSISPHPSISFDHPYPLTKLMFHPRKPSPSSSTDLLATSGDYLCLWDVRENSIEPFSLFNNSKTNELYSSLTSFDWNDIDHNRIGTSSIDTTCTI</sequence>
<dbReference type="Gene3D" id="2.130.10.10">
    <property type="entry name" value="YVTN repeat-like/Quinoprotein amine dehydrogenase"/>
    <property type="match status" value="1"/>
</dbReference>
<protein>
    <submittedName>
        <fullName evidence="3">Protein TRANSPARENT TESTA GLABRA 1</fullName>
    </submittedName>
</protein>
<accession>A0A8T0KVM2</accession>
<dbReference type="InterPro" id="IPR036322">
    <property type="entry name" value="WD40_repeat_dom_sf"/>
</dbReference>
<evidence type="ECO:0000313" key="3">
    <source>
        <dbReference type="EMBL" id="KAG2403212.1"/>
    </source>
</evidence>
<reference evidence="3 4" key="1">
    <citation type="submission" date="2020-05" db="EMBL/GenBank/DDBJ databases">
        <title>Vigna angularis (adzuki bean) Var. LongXiaoDou No. 4 denovo assembly.</title>
        <authorList>
            <person name="Xiang H."/>
        </authorList>
    </citation>
    <scope>NUCLEOTIDE SEQUENCE [LARGE SCALE GENOMIC DNA]</scope>
    <source>
        <tissue evidence="3">Leaf</tissue>
    </source>
</reference>
<dbReference type="PANTHER" id="PTHR19919">
    <property type="entry name" value="WD REPEAT CONTAINING PROTEIN"/>
    <property type="match status" value="1"/>
</dbReference>
<dbReference type="InterPro" id="IPR015943">
    <property type="entry name" value="WD40/YVTN_repeat-like_dom_sf"/>
</dbReference>
<proteinExistence type="predicted"/>
<evidence type="ECO:0000256" key="1">
    <source>
        <dbReference type="ARBA" id="ARBA00022574"/>
    </source>
</evidence>
<keyword evidence="2" id="KW-0677">Repeat</keyword>
<dbReference type="SUPFAM" id="SSF50978">
    <property type="entry name" value="WD40 repeat-like"/>
    <property type="match status" value="1"/>
</dbReference>
<comment type="caution">
    <text evidence="3">The sequence shown here is derived from an EMBL/GenBank/DDBJ whole genome shotgun (WGS) entry which is preliminary data.</text>
</comment>
<gene>
    <name evidence="3" type="ORF">HKW66_Vig0184980</name>
</gene>
<keyword evidence="1" id="KW-0853">WD repeat</keyword>
<organism evidence="3 4">
    <name type="scientific">Phaseolus angularis</name>
    <name type="common">Azuki bean</name>
    <name type="synonym">Vigna angularis</name>
    <dbReference type="NCBI Taxonomy" id="3914"/>
    <lineage>
        <taxon>Eukaryota</taxon>
        <taxon>Viridiplantae</taxon>
        <taxon>Streptophyta</taxon>
        <taxon>Embryophyta</taxon>
        <taxon>Tracheophyta</taxon>
        <taxon>Spermatophyta</taxon>
        <taxon>Magnoliopsida</taxon>
        <taxon>eudicotyledons</taxon>
        <taxon>Gunneridae</taxon>
        <taxon>Pentapetalae</taxon>
        <taxon>rosids</taxon>
        <taxon>fabids</taxon>
        <taxon>Fabales</taxon>
        <taxon>Fabaceae</taxon>
        <taxon>Papilionoideae</taxon>
        <taxon>50 kb inversion clade</taxon>
        <taxon>NPAAA clade</taxon>
        <taxon>indigoferoid/millettioid clade</taxon>
        <taxon>Phaseoleae</taxon>
        <taxon>Vigna</taxon>
    </lineage>
</organism>
<evidence type="ECO:0000256" key="2">
    <source>
        <dbReference type="ARBA" id="ARBA00022737"/>
    </source>
</evidence>
<dbReference type="EMBL" id="JABFOF010000003">
    <property type="protein sequence ID" value="KAG2403212.1"/>
    <property type="molecule type" value="Genomic_DNA"/>
</dbReference>
<dbReference type="Proteomes" id="UP000743370">
    <property type="component" value="Unassembled WGS sequence"/>
</dbReference>
<dbReference type="InterPro" id="IPR045159">
    <property type="entry name" value="DCAF7-like"/>
</dbReference>
<evidence type="ECO:0000313" key="4">
    <source>
        <dbReference type="Proteomes" id="UP000743370"/>
    </source>
</evidence>
<dbReference type="AlphaFoldDB" id="A0A8T0KVM2"/>